<evidence type="ECO:0000256" key="2">
    <source>
        <dbReference type="SAM" id="Phobius"/>
    </source>
</evidence>
<name>A0A095D1B5_CRYD2</name>
<keyword evidence="4" id="KW-1185">Reference proteome</keyword>
<feature type="compositionally biased region" description="Basic residues" evidence="1">
    <location>
        <begin position="169"/>
        <end position="186"/>
    </location>
</feature>
<keyword evidence="2" id="KW-1133">Transmembrane helix</keyword>
<sequence>MAPFKFISLLTTRALDSLPLPLLVIIFVACLVLLHYPASPTPSLLPLYTPPPSLSSSPSLFEKGTRFSSFFFSFPPSYSSPSHYYARGKNDHPFSFPRSIPAGSPSFPHTSLPASSSSSQLSYSHSRLPLVFSFPLGEKTTPSWININGGAGQYGQHAQEETTTTKPSTRGKKHHGSYGGQGKRKRGSKSLALKEWKLELGVVCEEAEAEAGDVNNIEGDIGAEVKTGGGGGFPMETERRVLEV</sequence>
<dbReference type="KEGG" id="cdeu:CNBG_1069"/>
<reference evidence="3 4" key="1">
    <citation type="journal article" date="2011" name="MBio">
        <title>Genome variation in Cryptococcus gattii, an emerging pathogen of immunocompetent hosts.</title>
        <authorList>
            <person name="D'Souza C.A."/>
            <person name="Kronstad J.W."/>
            <person name="Taylor G."/>
            <person name="Warren R."/>
            <person name="Yuen M."/>
            <person name="Hu G."/>
            <person name="Jung W.H."/>
            <person name="Sham A."/>
            <person name="Kidd S.E."/>
            <person name="Tangen K."/>
            <person name="Lee N."/>
            <person name="Zeilmaker T."/>
            <person name="Sawkins J."/>
            <person name="McVicker G."/>
            <person name="Shah S."/>
            <person name="Gnerre S."/>
            <person name="Griggs A."/>
            <person name="Zeng Q."/>
            <person name="Bartlett K."/>
            <person name="Li W."/>
            <person name="Wang X."/>
            <person name="Heitman J."/>
            <person name="Stajich J.E."/>
            <person name="Fraser J.A."/>
            <person name="Meyer W."/>
            <person name="Carter D."/>
            <person name="Schein J."/>
            <person name="Krzywinski M."/>
            <person name="Kwon-Chung K.J."/>
            <person name="Varma A."/>
            <person name="Wang J."/>
            <person name="Brunham R."/>
            <person name="Fyfe M."/>
            <person name="Ouellette B.F."/>
            <person name="Siddiqui A."/>
            <person name="Marra M."/>
            <person name="Jones S."/>
            <person name="Holt R."/>
            <person name="Birren B.W."/>
            <person name="Galagan J.E."/>
            <person name="Cuomo C.A."/>
        </authorList>
    </citation>
    <scope>NUCLEOTIDE SEQUENCE [LARGE SCALE GENOMIC DNA]</scope>
    <source>
        <strain evidence="3 4">R265</strain>
    </source>
</reference>
<gene>
    <name evidence="3" type="ORF">CNBG_1069</name>
</gene>
<protein>
    <submittedName>
        <fullName evidence="3">Uncharacterized protein</fullName>
    </submittedName>
</protein>
<dbReference type="RefSeq" id="XP_062881187.1">
    <property type="nucleotide sequence ID" value="XM_063025232.1"/>
</dbReference>
<dbReference type="VEuPathDB" id="FungiDB:CNBG_1069"/>
<dbReference type="OMA" id="GETAWIC"/>
<feature type="transmembrane region" description="Helical" evidence="2">
    <location>
        <begin position="20"/>
        <end position="38"/>
    </location>
</feature>
<reference evidence="3 4" key="2">
    <citation type="journal article" date="2018" name="Proc. Natl. Acad. Sci.">
        <title>RNAi is a critical determinant of centromere evolution in closely related fungi.</title>
        <authorList>
            <person name="Yadav V."/>
            <person name="Sun S."/>
            <person name="Billmyre R.B."/>
            <person name="Thimmappa B.C."/>
            <person name="Shea T."/>
            <person name="Lintner R."/>
            <person name="Bakkeren G."/>
            <person name="Cuomo C.A."/>
            <person name="Heitman J."/>
            <person name="Sanyal K."/>
        </authorList>
    </citation>
    <scope>NUCLEOTIDE SEQUENCE [LARGE SCALE GENOMIC DNA]</scope>
    <source>
        <strain evidence="3 4">R265</strain>
    </source>
</reference>
<proteinExistence type="predicted"/>
<dbReference type="HOGENOM" id="CLU_1111343_0_0_1"/>
<keyword evidence="2" id="KW-0812">Transmembrane</keyword>
<dbReference type="AlphaFoldDB" id="A0A095D1B5"/>
<organism evidence="3 4">
    <name type="scientific">Cryptococcus deuterogattii (strain R265)</name>
    <name type="common">Cryptococcus gattii VGII (strain R265)</name>
    <dbReference type="NCBI Taxonomy" id="294750"/>
    <lineage>
        <taxon>Eukaryota</taxon>
        <taxon>Fungi</taxon>
        <taxon>Dikarya</taxon>
        <taxon>Basidiomycota</taxon>
        <taxon>Agaricomycotina</taxon>
        <taxon>Tremellomycetes</taxon>
        <taxon>Tremellales</taxon>
        <taxon>Cryptococcaceae</taxon>
        <taxon>Cryptococcus</taxon>
        <taxon>Cryptococcus gattii species complex</taxon>
    </lineage>
</organism>
<dbReference type="OrthoDB" id="2576552at2759"/>
<evidence type="ECO:0000256" key="1">
    <source>
        <dbReference type="SAM" id="MobiDB-lite"/>
    </source>
</evidence>
<dbReference type="Proteomes" id="UP000029445">
    <property type="component" value="Chromosome 2"/>
</dbReference>
<dbReference type="GeneID" id="88177386"/>
<keyword evidence="2" id="KW-0472">Membrane</keyword>
<dbReference type="PROSITE" id="PS51257">
    <property type="entry name" value="PROKAR_LIPOPROTEIN"/>
    <property type="match status" value="1"/>
</dbReference>
<evidence type="ECO:0000313" key="3">
    <source>
        <dbReference type="EMBL" id="KGB75231.1"/>
    </source>
</evidence>
<evidence type="ECO:0000313" key="4">
    <source>
        <dbReference type="Proteomes" id="UP000029445"/>
    </source>
</evidence>
<accession>A0A095D1B5</accession>
<dbReference type="EMBL" id="CP025760">
    <property type="protein sequence ID" value="KGB75231.1"/>
    <property type="molecule type" value="Genomic_DNA"/>
</dbReference>
<feature type="region of interest" description="Disordered" evidence="1">
    <location>
        <begin position="150"/>
        <end position="186"/>
    </location>
</feature>